<keyword evidence="7" id="KW-1185">Reference proteome</keyword>
<comment type="similarity">
    <text evidence="1">Belongs to the metallo-beta-lactamase superfamily.</text>
</comment>
<dbReference type="SMART" id="SM00849">
    <property type="entry name" value="Lactamase_B"/>
    <property type="match status" value="1"/>
</dbReference>
<evidence type="ECO:0000313" key="6">
    <source>
        <dbReference type="EMBL" id="MXP62665.1"/>
    </source>
</evidence>
<evidence type="ECO:0000256" key="3">
    <source>
        <dbReference type="ARBA" id="ARBA00022801"/>
    </source>
</evidence>
<organism evidence="6 7">
    <name type="scientific">Teichococcus coralli</name>
    <dbReference type="NCBI Taxonomy" id="2545983"/>
    <lineage>
        <taxon>Bacteria</taxon>
        <taxon>Pseudomonadati</taxon>
        <taxon>Pseudomonadota</taxon>
        <taxon>Alphaproteobacteria</taxon>
        <taxon>Acetobacterales</taxon>
        <taxon>Roseomonadaceae</taxon>
        <taxon>Roseomonas</taxon>
    </lineage>
</organism>
<feature type="domain" description="Metallo-beta-lactamase" evidence="5">
    <location>
        <begin position="70"/>
        <end position="275"/>
    </location>
</feature>
<dbReference type="Proteomes" id="UP000460715">
    <property type="component" value="Unassembled WGS sequence"/>
</dbReference>
<dbReference type="InterPro" id="IPR036866">
    <property type="entry name" value="RibonucZ/Hydroxyglut_hydro"/>
</dbReference>
<sequence length="302" mass="32799">MPCMPQEAPMHQPPQAQVPALYHRRIGEIVVTAVSDGYLDGSNAILQNLPQEQIAELLTGAFRPSPRRGSVNTFLIHSAGRVALIDTGCGPNIQASAGKMFDNLAALGLPLAAVDTVMLTHMHPDHSNGLADAEGAALFPNAELGLHEAELAYWQDPAAAERVRASGQGVPYFAVAQAQMAPYRNRLRPFRGGEVFPGVTAVHLPGHTPGHTGYRIESGDESLLIWGDIIHVPEVQVPHPEACMQFDVDPAQAAETRRRIFDMVASDRQLIAGMHTHFPAFAHLARRADGYHLYPEAWRTAL</sequence>
<comment type="caution">
    <text evidence="6">The sequence shown here is derived from an EMBL/GenBank/DDBJ whole genome shotgun (WGS) entry which is preliminary data.</text>
</comment>
<dbReference type="Pfam" id="PF00753">
    <property type="entry name" value="Lactamase_B"/>
    <property type="match status" value="1"/>
</dbReference>
<dbReference type="GO" id="GO:0046872">
    <property type="term" value="F:metal ion binding"/>
    <property type="evidence" value="ECO:0007669"/>
    <property type="project" value="UniProtKB-KW"/>
</dbReference>
<dbReference type="AlphaFoldDB" id="A0A845B7I7"/>
<dbReference type="OrthoDB" id="9773738at2"/>
<keyword evidence="3 6" id="KW-0378">Hydrolase</keyword>
<dbReference type="InterPro" id="IPR001279">
    <property type="entry name" value="Metallo-B-lactamas"/>
</dbReference>
<proteinExistence type="inferred from homology"/>
<dbReference type="InterPro" id="IPR051013">
    <property type="entry name" value="MBL_superfamily_lactonases"/>
</dbReference>
<evidence type="ECO:0000256" key="4">
    <source>
        <dbReference type="ARBA" id="ARBA00022833"/>
    </source>
</evidence>
<dbReference type="Gene3D" id="3.60.15.10">
    <property type="entry name" value="Ribonuclease Z/Hydroxyacylglutathione hydrolase-like"/>
    <property type="match status" value="1"/>
</dbReference>
<gene>
    <name evidence="6" type="ORF">E0493_04765</name>
</gene>
<dbReference type="EMBL" id="SNVJ01000003">
    <property type="protein sequence ID" value="MXP62665.1"/>
    <property type="molecule type" value="Genomic_DNA"/>
</dbReference>
<evidence type="ECO:0000259" key="5">
    <source>
        <dbReference type="SMART" id="SM00849"/>
    </source>
</evidence>
<evidence type="ECO:0000256" key="2">
    <source>
        <dbReference type="ARBA" id="ARBA00022723"/>
    </source>
</evidence>
<keyword evidence="4" id="KW-0862">Zinc</keyword>
<dbReference type="SUPFAM" id="SSF56281">
    <property type="entry name" value="Metallo-hydrolase/oxidoreductase"/>
    <property type="match status" value="1"/>
</dbReference>
<reference evidence="6 7" key="1">
    <citation type="submission" date="2019-03" db="EMBL/GenBank/DDBJ databases">
        <title>Roseomonas sp. a novel Roseomonas species isolated from Sea whip Gorgonian.</title>
        <authorList>
            <person name="Li F."/>
            <person name="Pan X."/>
            <person name="Huang S."/>
            <person name="Li Z."/>
            <person name="Meng B."/>
        </authorList>
    </citation>
    <scope>NUCLEOTIDE SEQUENCE [LARGE SCALE GENOMIC DNA]</scope>
    <source>
        <strain evidence="6 7">M0104</strain>
    </source>
</reference>
<accession>A0A845B7I7</accession>
<evidence type="ECO:0000313" key="7">
    <source>
        <dbReference type="Proteomes" id="UP000460715"/>
    </source>
</evidence>
<protein>
    <submittedName>
        <fullName evidence="6">MBL fold metallo-hydrolase</fullName>
    </submittedName>
</protein>
<dbReference type="PANTHER" id="PTHR42978">
    <property type="entry name" value="QUORUM-QUENCHING LACTONASE YTNP-RELATED-RELATED"/>
    <property type="match status" value="1"/>
</dbReference>
<dbReference type="CDD" id="cd07720">
    <property type="entry name" value="OPHC2-like_MBL-fold"/>
    <property type="match status" value="1"/>
</dbReference>
<dbReference type="GO" id="GO:0016787">
    <property type="term" value="F:hydrolase activity"/>
    <property type="evidence" value="ECO:0007669"/>
    <property type="project" value="UniProtKB-KW"/>
</dbReference>
<evidence type="ECO:0000256" key="1">
    <source>
        <dbReference type="ARBA" id="ARBA00007749"/>
    </source>
</evidence>
<name>A0A845B7I7_9PROT</name>
<keyword evidence="2" id="KW-0479">Metal-binding</keyword>
<dbReference type="PANTHER" id="PTHR42978:SF6">
    <property type="entry name" value="QUORUM-QUENCHING LACTONASE YTNP-RELATED"/>
    <property type="match status" value="1"/>
</dbReference>